<dbReference type="AlphaFoldDB" id="A0A4Y2WGM3"/>
<evidence type="ECO:0000313" key="3">
    <source>
        <dbReference type="EMBL" id="GBO44690.1"/>
    </source>
</evidence>
<dbReference type="GO" id="GO:0015631">
    <property type="term" value="F:tubulin binding"/>
    <property type="evidence" value="ECO:0007669"/>
    <property type="project" value="InterPro"/>
</dbReference>
<feature type="non-terminal residue" evidence="2">
    <location>
        <position position="1"/>
    </location>
</feature>
<evidence type="ECO:0000313" key="2">
    <source>
        <dbReference type="EMBL" id="GBO35460.1"/>
    </source>
</evidence>
<dbReference type="GO" id="GO:0046785">
    <property type="term" value="P:microtubule polymerization"/>
    <property type="evidence" value="ECO:0007669"/>
    <property type="project" value="InterPro"/>
</dbReference>
<dbReference type="InterPro" id="IPR008907">
    <property type="entry name" value="TPP/p25"/>
</dbReference>
<protein>
    <submittedName>
        <fullName evidence="2">Uncharacterized protein</fullName>
    </submittedName>
</protein>
<sequence>ICKKLGITDVKLPTGTIIDWLKQAGIIGKDTGISESDVNKILAKVGGKEKISFEELQTCIVNLAEEKGINPKELMDKLTSSGPPQMGVVKEMVNKFFAKFKK</sequence>
<dbReference type="EMBL" id="BGPR01071515">
    <property type="protein sequence ID" value="GBO44690.1"/>
    <property type="molecule type" value="Genomic_DNA"/>
</dbReference>
<dbReference type="InterPro" id="IPR011992">
    <property type="entry name" value="EF-hand-dom_pair"/>
</dbReference>
<accession>A0A4Y2WGM3</accession>
<comment type="similarity">
    <text evidence="1">Belongs to the TPPP family.</text>
</comment>
<dbReference type="SUPFAM" id="SSF47473">
    <property type="entry name" value="EF-hand"/>
    <property type="match status" value="1"/>
</dbReference>
<reference evidence="2 4" key="1">
    <citation type="journal article" date="2019" name="Sci. Rep.">
        <title>Orb-weaving spider Araneus ventricosus genome elucidates the spidroin gene catalogue.</title>
        <authorList>
            <person name="Kono N."/>
            <person name="Nakamura H."/>
            <person name="Ohtoshi R."/>
            <person name="Moran D.A.P."/>
            <person name="Shinohara A."/>
            <person name="Yoshida Y."/>
            <person name="Fujiwara M."/>
            <person name="Mori M."/>
            <person name="Tomita M."/>
            <person name="Arakawa K."/>
        </authorList>
    </citation>
    <scope>NUCLEOTIDE SEQUENCE [LARGE SCALE GENOMIC DNA]</scope>
</reference>
<organism evidence="2 4">
    <name type="scientific">Araneus ventricosus</name>
    <name type="common">Orbweaver spider</name>
    <name type="synonym">Epeira ventricosa</name>
    <dbReference type="NCBI Taxonomy" id="182803"/>
    <lineage>
        <taxon>Eukaryota</taxon>
        <taxon>Metazoa</taxon>
        <taxon>Ecdysozoa</taxon>
        <taxon>Arthropoda</taxon>
        <taxon>Chelicerata</taxon>
        <taxon>Arachnida</taxon>
        <taxon>Araneae</taxon>
        <taxon>Araneomorphae</taxon>
        <taxon>Entelegynae</taxon>
        <taxon>Araneoidea</taxon>
        <taxon>Araneidae</taxon>
        <taxon>Araneus</taxon>
    </lineage>
</organism>
<comment type="caution">
    <text evidence="2">The sequence shown here is derived from an EMBL/GenBank/DDBJ whole genome shotgun (WGS) entry which is preliminary data.</text>
</comment>
<keyword evidence="4" id="KW-1185">Reference proteome</keyword>
<dbReference type="OrthoDB" id="6417664at2759"/>
<dbReference type="Proteomes" id="UP000499080">
    <property type="component" value="Unassembled WGS sequence"/>
</dbReference>
<evidence type="ECO:0000313" key="4">
    <source>
        <dbReference type="Proteomes" id="UP000499080"/>
    </source>
</evidence>
<dbReference type="Gene3D" id="1.10.238.10">
    <property type="entry name" value="EF-hand"/>
    <property type="match status" value="1"/>
</dbReference>
<evidence type="ECO:0000256" key="1">
    <source>
        <dbReference type="ARBA" id="ARBA00010994"/>
    </source>
</evidence>
<dbReference type="EMBL" id="BGPR01059443">
    <property type="protein sequence ID" value="GBO35460.1"/>
    <property type="molecule type" value="Genomic_DNA"/>
</dbReference>
<dbReference type="Pfam" id="PF05517">
    <property type="entry name" value="p25-alpha"/>
    <property type="match status" value="1"/>
</dbReference>
<name>A0A4Y2WGM3_ARAVE</name>
<proteinExistence type="inferred from homology"/>
<gene>
    <name evidence="2" type="ORF">AVEN_191598_1</name>
    <name evidence="3" type="ORF">AVEN_221026_1</name>
</gene>